<feature type="signal peptide" evidence="1">
    <location>
        <begin position="1"/>
        <end position="25"/>
    </location>
</feature>
<sequence>MTSTTLKISLLVLAMALPHLGSVAGLTIGPVTIGPGGGTGDPVLTSFDGRSFEFMGDVGKFYSLISERSHQLSMRLKLGQMFDHNGTYMDGIGFMYQQHKVLVEIDAAGNLEVVLDGKRLQMSTGETEQEHILALEQGELMINWEHHRAGLGQAVEITSDMLSVVAYLTPAGTLDEGGVVQPAYINFDADLLSPPAGAMKGVIGEGYERLMNPKSVPEEDDYKFHGVEKDYEQASYFSTSHPSCMFGVPADTSSIKRRLAERVHVAFPLHFSSVQPKRLPQASSGAQPSLRSLLGASLRVNPMAV</sequence>
<evidence type="ECO:0000313" key="2">
    <source>
        <dbReference type="EMBL" id="CAK0784477.1"/>
    </source>
</evidence>
<comment type="caution">
    <text evidence="2">The sequence shown here is derived from an EMBL/GenBank/DDBJ whole genome shotgun (WGS) entry which is preliminary data.</text>
</comment>
<accession>A0AAV1ICM5</accession>
<dbReference type="AlphaFoldDB" id="A0AAV1ICM5"/>
<feature type="chain" id="PRO_5043830358" evidence="1">
    <location>
        <begin position="26"/>
        <end position="305"/>
    </location>
</feature>
<evidence type="ECO:0000313" key="3">
    <source>
        <dbReference type="Proteomes" id="UP001314263"/>
    </source>
</evidence>
<evidence type="ECO:0000256" key="1">
    <source>
        <dbReference type="SAM" id="SignalP"/>
    </source>
</evidence>
<proteinExistence type="predicted"/>
<dbReference type="PANTHER" id="PTHR31656">
    <property type="entry name" value="ROOT CAP DOMAIN-CONTAINING PROTEIN"/>
    <property type="match status" value="1"/>
</dbReference>
<protein>
    <submittedName>
        <fullName evidence="2">Uncharacterized protein</fullName>
    </submittedName>
</protein>
<name>A0AAV1ICM5_9CHLO</name>
<keyword evidence="3" id="KW-1185">Reference proteome</keyword>
<keyword evidence="1" id="KW-0732">Signal</keyword>
<dbReference type="EMBL" id="CAUYUE010000010">
    <property type="protein sequence ID" value="CAK0784477.1"/>
    <property type="molecule type" value="Genomic_DNA"/>
</dbReference>
<reference evidence="2 3" key="1">
    <citation type="submission" date="2023-10" db="EMBL/GenBank/DDBJ databases">
        <authorList>
            <person name="Maclean D."/>
            <person name="Macfadyen A."/>
        </authorList>
    </citation>
    <scope>NUCLEOTIDE SEQUENCE [LARGE SCALE GENOMIC DNA]</scope>
</reference>
<organism evidence="2 3">
    <name type="scientific">Coccomyxa viridis</name>
    <dbReference type="NCBI Taxonomy" id="1274662"/>
    <lineage>
        <taxon>Eukaryota</taxon>
        <taxon>Viridiplantae</taxon>
        <taxon>Chlorophyta</taxon>
        <taxon>core chlorophytes</taxon>
        <taxon>Trebouxiophyceae</taxon>
        <taxon>Trebouxiophyceae incertae sedis</taxon>
        <taxon>Coccomyxaceae</taxon>
        <taxon>Coccomyxa</taxon>
    </lineage>
</organism>
<gene>
    <name evidence="2" type="ORF">CVIRNUC_007681</name>
</gene>
<dbReference type="Proteomes" id="UP001314263">
    <property type="component" value="Unassembled WGS sequence"/>
</dbReference>